<dbReference type="PANTHER" id="PTHR33885:SF3">
    <property type="entry name" value="PHAGE SHOCK PROTEIN C"/>
    <property type="match status" value="1"/>
</dbReference>
<dbReference type="EMBL" id="FQZK01000022">
    <property type="protein sequence ID" value="SHK50963.1"/>
    <property type="molecule type" value="Genomic_DNA"/>
</dbReference>
<comment type="subcellular location">
    <subcellularLocation>
        <location evidence="1">Cell membrane</location>
        <topology evidence="1">Single-pass membrane protein</topology>
    </subcellularLocation>
</comment>
<feature type="compositionally biased region" description="Acidic residues" evidence="6">
    <location>
        <begin position="207"/>
        <end position="220"/>
    </location>
</feature>
<keyword evidence="2" id="KW-1003">Cell membrane</keyword>
<feature type="region of interest" description="Disordered" evidence="6">
    <location>
        <begin position="199"/>
        <end position="234"/>
    </location>
</feature>
<dbReference type="InterPro" id="IPR007168">
    <property type="entry name" value="Phageshock_PspC_N"/>
</dbReference>
<organism evidence="9 10">
    <name type="scientific">Nocardiopsis flavescens</name>
    <dbReference type="NCBI Taxonomy" id="758803"/>
    <lineage>
        <taxon>Bacteria</taxon>
        <taxon>Bacillati</taxon>
        <taxon>Actinomycetota</taxon>
        <taxon>Actinomycetes</taxon>
        <taxon>Streptosporangiales</taxon>
        <taxon>Nocardiopsidaceae</taxon>
        <taxon>Nocardiopsis</taxon>
    </lineage>
</organism>
<evidence type="ECO:0000256" key="1">
    <source>
        <dbReference type="ARBA" id="ARBA00004162"/>
    </source>
</evidence>
<keyword evidence="3 7" id="KW-0812">Transmembrane</keyword>
<feature type="domain" description="Phage shock protein PspC N-terminal" evidence="8">
    <location>
        <begin position="24"/>
        <end position="79"/>
    </location>
</feature>
<dbReference type="GO" id="GO:0005886">
    <property type="term" value="C:plasma membrane"/>
    <property type="evidence" value="ECO:0007669"/>
    <property type="project" value="UniProtKB-SubCell"/>
</dbReference>
<dbReference type="AlphaFoldDB" id="A0A1M6T1U2"/>
<feature type="transmembrane region" description="Helical" evidence="7">
    <location>
        <begin position="283"/>
        <end position="303"/>
    </location>
</feature>
<dbReference type="OrthoDB" id="3535301at2"/>
<reference evidence="9 10" key="1">
    <citation type="submission" date="2016-11" db="EMBL/GenBank/DDBJ databases">
        <authorList>
            <person name="Jaros S."/>
            <person name="Januszkiewicz K."/>
            <person name="Wedrychowicz H."/>
        </authorList>
    </citation>
    <scope>NUCLEOTIDE SEQUENCE [LARGE SCALE GENOMIC DNA]</scope>
    <source>
        <strain evidence="9 10">CGMCC 4.5723</strain>
    </source>
</reference>
<feature type="transmembrane region" description="Helical" evidence="7">
    <location>
        <begin position="310"/>
        <end position="327"/>
    </location>
</feature>
<feature type="transmembrane region" description="Helical" evidence="7">
    <location>
        <begin position="50"/>
        <end position="74"/>
    </location>
</feature>
<accession>A0A1M6T1U2</accession>
<keyword evidence="10" id="KW-1185">Reference proteome</keyword>
<evidence type="ECO:0000256" key="6">
    <source>
        <dbReference type="SAM" id="MobiDB-lite"/>
    </source>
</evidence>
<keyword evidence="5 7" id="KW-0472">Membrane</keyword>
<feature type="region of interest" description="Disordered" evidence="6">
    <location>
        <begin position="154"/>
        <end position="180"/>
    </location>
</feature>
<dbReference type="Proteomes" id="UP000184452">
    <property type="component" value="Unassembled WGS sequence"/>
</dbReference>
<evidence type="ECO:0000256" key="5">
    <source>
        <dbReference type="ARBA" id="ARBA00023136"/>
    </source>
</evidence>
<evidence type="ECO:0000256" key="3">
    <source>
        <dbReference type="ARBA" id="ARBA00022692"/>
    </source>
</evidence>
<evidence type="ECO:0000256" key="4">
    <source>
        <dbReference type="ARBA" id="ARBA00022989"/>
    </source>
</evidence>
<feature type="transmembrane region" description="Helical" evidence="7">
    <location>
        <begin position="242"/>
        <end position="263"/>
    </location>
</feature>
<dbReference type="STRING" id="758803.SAMN05421803_1225"/>
<evidence type="ECO:0000259" key="8">
    <source>
        <dbReference type="Pfam" id="PF04024"/>
    </source>
</evidence>
<evidence type="ECO:0000256" key="2">
    <source>
        <dbReference type="ARBA" id="ARBA00022475"/>
    </source>
</evidence>
<proteinExistence type="predicted"/>
<dbReference type="RefSeq" id="WP_073382662.1">
    <property type="nucleotide sequence ID" value="NZ_FQZK01000022.1"/>
</dbReference>
<dbReference type="InterPro" id="IPR052027">
    <property type="entry name" value="PspC"/>
</dbReference>
<feature type="transmembrane region" description="Helical" evidence="7">
    <location>
        <begin position="120"/>
        <end position="138"/>
    </location>
</feature>
<dbReference type="Pfam" id="PF04024">
    <property type="entry name" value="PspC"/>
    <property type="match status" value="1"/>
</dbReference>
<sequence length="467" mass="47311">MSEDAAPTGSDASAADAVPVPGRELRKAEEDRVLAGVCSGLGRYTAIDPVVWRAAFALTAFAGGTGVLLYLVAWMLMRDAGGGPATIEQMLNRSIPPPAVLKLLAVGLAVATAFSLVGGFGWSTLVLAVPLVLGALVARGRGTDLRAAFTGLGDELRAKSPPPETPVAGPSPSYYNPAQPWASAPAGPVDLAVVAERTLKGGREQDPQDEEDGEGPEEDGGNPPAGRGPDGCRAGSRHGVQLAVMALWTVLAAAVLVPVLVFGGGSSVWSADTLRLLLGPETGVFFLGGALALVGVLGVVGTWAGDPRGLGFLGAVLALGLVLVSTGDVTRVRIGEDVWRPATVAQAEAGGAPRFTVGDLTVDLTAIGDLEPGGAVDVRAGIGVGRVLLLVPEDARVEVTADVGAGALDRSSPVGGNRDEDGGGIVLGREVKEAFEPVGAAGDDEVPLIRVDTDVRVGTVEVRHGEA</sequence>
<keyword evidence="4 7" id="KW-1133">Transmembrane helix</keyword>
<evidence type="ECO:0000313" key="9">
    <source>
        <dbReference type="EMBL" id="SHK50963.1"/>
    </source>
</evidence>
<evidence type="ECO:0000313" key="10">
    <source>
        <dbReference type="Proteomes" id="UP000184452"/>
    </source>
</evidence>
<name>A0A1M6T1U2_9ACTN</name>
<protein>
    <submittedName>
        <fullName evidence="9">Phage shock protein PspC (Stress-responsive transcriptional regulator)</fullName>
    </submittedName>
</protein>
<feature type="region of interest" description="Disordered" evidence="6">
    <location>
        <begin position="1"/>
        <end position="21"/>
    </location>
</feature>
<evidence type="ECO:0000256" key="7">
    <source>
        <dbReference type="SAM" id="Phobius"/>
    </source>
</evidence>
<dbReference type="PANTHER" id="PTHR33885">
    <property type="entry name" value="PHAGE SHOCK PROTEIN C"/>
    <property type="match status" value="1"/>
</dbReference>
<gene>
    <name evidence="9" type="ORF">SAMN05421803_1225</name>
</gene>